<organism evidence="2 3">
    <name type="scientific">Robertmurraya mangrovi</name>
    <dbReference type="NCBI Taxonomy" id="3098077"/>
    <lineage>
        <taxon>Bacteria</taxon>
        <taxon>Bacillati</taxon>
        <taxon>Bacillota</taxon>
        <taxon>Bacilli</taxon>
        <taxon>Bacillales</taxon>
        <taxon>Bacillaceae</taxon>
        <taxon>Robertmurraya</taxon>
    </lineage>
</organism>
<dbReference type="RefSeq" id="WP_322448101.1">
    <property type="nucleotide sequence ID" value="NZ_JAXOFX010000016.1"/>
</dbReference>
<reference evidence="2 3" key="1">
    <citation type="submission" date="2023-11" db="EMBL/GenBank/DDBJ databases">
        <title>Bacillus jintuensis, isolated from a mudflat on the Beibu Gulf coast.</title>
        <authorList>
            <person name="Li M."/>
        </authorList>
    </citation>
    <scope>NUCLEOTIDE SEQUENCE [LARGE SCALE GENOMIC DNA]</scope>
    <source>
        <strain evidence="2 3">31A1R</strain>
    </source>
</reference>
<evidence type="ECO:0000313" key="2">
    <source>
        <dbReference type="EMBL" id="MDZ5473812.1"/>
    </source>
</evidence>
<comment type="caution">
    <text evidence="2">The sequence shown here is derived from an EMBL/GenBank/DDBJ whole genome shotgun (WGS) entry which is preliminary data.</text>
</comment>
<feature type="transmembrane region" description="Helical" evidence="1">
    <location>
        <begin position="12"/>
        <end position="35"/>
    </location>
</feature>
<proteinExistence type="predicted"/>
<keyword evidence="1" id="KW-0812">Transmembrane</keyword>
<evidence type="ECO:0000256" key="1">
    <source>
        <dbReference type="SAM" id="Phobius"/>
    </source>
</evidence>
<evidence type="ECO:0000313" key="3">
    <source>
        <dbReference type="Proteomes" id="UP001290455"/>
    </source>
</evidence>
<feature type="transmembrane region" description="Helical" evidence="1">
    <location>
        <begin position="41"/>
        <end position="59"/>
    </location>
</feature>
<sequence>MNIQQYYRQAANISLNASLVSIYLPVLFIIVTSIFIPNREIVILTVPFLLYSLICFHSFQLNKERYLDLEKKVLVNHHSETLFEGVHFPITFVPSPSLHLLIYNPDGVQVGEIKDLNSKKYRWFLPYFLDKLIPISYGFFEGERLVAIINIKKYKIDILNDNKEMIGWLDLNGKEAISYVSPTHTFIVHQLASPLFTDVKFLSKEQSVMCRVRKGWLPREWNKFSNDPNVPVLSFKKHQSKEERLAFLALITKCFRYSNH</sequence>
<keyword evidence="1" id="KW-0472">Membrane</keyword>
<keyword evidence="1" id="KW-1133">Transmembrane helix</keyword>
<name>A0ABU5J392_9BACI</name>
<accession>A0ABU5J392</accession>
<dbReference type="Proteomes" id="UP001290455">
    <property type="component" value="Unassembled WGS sequence"/>
</dbReference>
<protein>
    <submittedName>
        <fullName evidence="2">Uncharacterized protein</fullName>
    </submittedName>
</protein>
<gene>
    <name evidence="2" type="ORF">SM124_19005</name>
</gene>
<keyword evidence="3" id="KW-1185">Reference proteome</keyword>
<dbReference type="EMBL" id="JAXOFX010000016">
    <property type="protein sequence ID" value="MDZ5473812.1"/>
    <property type="molecule type" value="Genomic_DNA"/>
</dbReference>